<protein>
    <submittedName>
        <fullName evidence="3">Uncharacterized protein</fullName>
    </submittedName>
</protein>
<keyword evidence="2" id="KW-0472">Membrane</keyword>
<dbReference type="EMBL" id="ML769413">
    <property type="protein sequence ID" value="KAE9404864.1"/>
    <property type="molecule type" value="Genomic_DNA"/>
</dbReference>
<keyword evidence="4" id="KW-1185">Reference proteome</keyword>
<sequence length="463" mass="52001">MSDEYSDILGSDTLPLRQKPTSSSLSFTFKTAFIVALLLIAYIVVARAWDSILKWREKSYRLSLRRSHGIPDNDHRPFNVAYAAVQRAKEQKEKEHARIRRADAALSLEQQLSAPPSQIRHRPGNQRGVDSSRSGAPVAVPGSSTPSNSYLPIPQSSQSNRVTFADGYNTSASPLEIPVQLAASSSSPLRRSGRKSIGILKSSVIDDDRKKRERGNDDEDGDIAKKTRVEGDEFIDGDEEAEWQDSHNFVHSRGSKRGLGEEDDTESSTLKGKRQRQVFGDKSEDYHDMDVDAEDYAGSVSRGKKRDRDEAGSSFGGEREEGDEEELDTEEEVEKARRRKRRNKRRSDANSTLRGKKRDRDLEDETGDSDDESRASRQTLKKKRGKKASSSTTDEEKLSDVSMDDSPKGRKIGEEWTSNGVQYKIGPNAQRLRLELVKKARQKFVMPMDSVHPDRKANLRSVC</sequence>
<feature type="compositionally biased region" description="Basic residues" evidence="1">
    <location>
        <begin position="336"/>
        <end position="345"/>
    </location>
</feature>
<dbReference type="OrthoDB" id="9451547at2759"/>
<feature type="compositionally biased region" description="Basic and acidic residues" evidence="1">
    <location>
        <begin position="394"/>
        <end position="414"/>
    </location>
</feature>
<proteinExistence type="predicted"/>
<dbReference type="Proteomes" id="UP000799118">
    <property type="component" value="Unassembled WGS sequence"/>
</dbReference>
<keyword evidence="2" id="KW-1133">Transmembrane helix</keyword>
<reference evidence="3" key="1">
    <citation type="journal article" date="2019" name="Environ. Microbiol.">
        <title>Fungal ecological strategies reflected in gene transcription - a case study of two litter decomposers.</title>
        <authorList>
            <person name="Barbi F."/>
            <person name="Kohler A."/>
            <person name="Barry K."/>
            <person name="Baskaran P."/>
            <person name="Daum C."/>
            <person name="Fauchery L."/>
            <person name="Ihrmark K."/>
            <person name="Kuo A."/>
            <person name="LaButti K."/>
            <person name="Lipzen A."/>
            <person name="Morin E."/>
            <person name="Grigoriev I.V."/>
            <person name="Henrissat B."/>
            <person name="Lindahl B."/>
            <person name="Martin F."/>
        </authorList>
    </citation>
    <scope>NUCLEOTIDE SEQUENCE</scope>
    <source>
        <strain evidence="3">JB14</strain>
    </source>
</reference>
<organism evidence="3 4">
    <name type="scientific">Gymnopus androsaceus JB14</name>
    <dbReference type="NCBI Taxonomy" id="1447944"/>
    <lineage>
        <taxon>Eukaryota</taxon>
        <taxon>Fungi</taxon>
        <taxon>Dikarya</taxon>
        <taxon>Basidiomycota</taxon>
        <taxon>Agaricomycotina</taxon>
        <taxon>Agaricomycetes</taxon>
        <taxon>Agaricomycetidae</taxon>
        <taxon>Agaricales</taxon>
        <taxon>Marasmiineae</taxon>
        <taxon>Omphalotaceae</taxon>
        <taxon>Gymnopus</taxon>
    </lineage>
</organism>
<feature type="transmembrane region" description="Helical" evidence="2">
    <location>
        <begin position="27"/>
        <end position="49"/>
    </location>
</feature>
<evidence type="ECO:0000256" key="2">
    <source>
        <dbReference type="SAM" id="Phobius"/>
    </source>
</evidence>
<name>A0A6A4I7T4_9AGAR</name>
<evidence type="ECO:0000256" key="1">
    <source>
        <dbReference type="SAM" id="MobiDB-lite"/>
    </source>
</evidence>
<feature type="compositionally biased region" description="Basic and acidic residues" evidence="1">
    <location>
        <begin position="222"/>
        <end position="231"/>
    </location>
</feature>
<feature type="compositionally biased region" description="Acidic residues" evidence="1">
    <location>
        <begin position="232"/>
        <end position="243"/>
    </location>
</feature>
<dbReference type="AlphaFoldDB" id="A0A6A4I7T4"/>
<feature type="compositionally biased region" description="Acidic residues" evidence="1">
    <location>
        <begin position="320"/>
        <end position="333"/>
    </location>
</feature>
<feature type="region of interest" description="Disordered" evidence="1">
    <location>
        <begin position="209"/>
        <end position="419"/>
    </location>
</feature>
<feature type="compositionally biased region" description="Acidic residues" evidence="1">
    <location>
        <begin position="362"/>
        <end position="371"/>
    </location>
</feature>
<feature type="compositionally biased region" description="Basic and acidic residues" evidence="1">
    <location>
        <begin position="279"/>
        <end position="290"/>
    </location>
</feature>
<evidence type="ECO:0000313" key="4">
    <source>
        <dbReference type="Proteomes" id="UP000799118"/>
    </source>
</evidence>
<keyword evidence="2" id="KW-0812">Transmembrane</keyword>
<gene>
    <name evidence="3" type="ORF">BT96DRAFT_397445</name>
</gene>
<feature type="region of interest" description="Disordered" evidence="1">
    <location>
        <begin position="112"/>
        <end position="157"/>
    </location>
</feature>
<feature type="compositionally biased region" description="Polar residues" evidence="1">
    <location>
        <begin position="142"/>
        <end position="157"/>
    </location>
</feature>
<evidence type="ECO:0000313" key="3">
    <source>
        <dbReference type="EMBL" id="KAE9404864.1"/>
    </source>
</evidence>
<accession>A0A6A4I7T4</accession>